<protein>
    <submittedName>
        <fullName evidence="2">Uncharacterized protein</fullName>
    </submittedName>
</protein>
<keyword evidence="1" id="KW-0472">Membrane</keyword>
<gene>
    <name evidence="2" type="ORF">MATL_G00017130</name>
</gene>
<feature type="transmembrane region" description="Helical" evidence="1">
    <location>
        <begin position="98"/>
        <end position="116"/>
    </location>
</feature>
<feature type="transmembrane region" description="Helical" evidence="1">
    <location>
        <begin position="221"/>
        <end position="238"/>
    </location>
</feature>
<sequence>MNGGNTPENADLHPNVTSGKGLYLSWIFMTGLGSGTPAWFNRKWSQRLSSLRTLPLDSWQSLPAWIRIGAALLALLIYSQSNRLYSFVTHIFISQYRFPYVVPLSFAQVVVTLLALQTLHAAGCITLLPYSLQLGEWLLVPSICDSIQTVLALWADVSAPSGLYPLTLHLLPLACVGWTHALGLTPPPSSHTTFLLAAVTLTSVTITGTHDFLLADPLVCVYAPLSLLLHSLSLCWLARVGNREAGQKGQQVSPFDLYFCLNVNKSLVLGFLCLLHPDAPRMLGEGCWHSLLFLGYLLAMLLLGSLQRLLLALTALYCTPLAASLLHTAHDLFRSFTSLL</sequence>
<accession>A0A9D3TEK3</accession>
<feature type="transmembrane region" description="Helical" evidence="1">
    <location>
        <begin position="22"/>
        <end position="40"/>
    </location>
</feature>
<dbReference type="Proteomes" id="UP001046870">
    <property type="component" value="Chromosome 1"/>
</dbReference>
<evidence type="ECO:0000313" key="2">
    <source>
        <dbReference type="EMBL" id="KAG7492746.1"/>
    </source>
</evidence>
<comment type="caution">
    <text evidence="2">The sequence shown here is derived from an EMBL/GenBank/DDBJ whole genome shotgun (WGS) entry which is preliminary data.</text>
</comment>
<feature type="transmembrane region" description="Helical" evidence="1">
    <location>
        <begin position="163"/>
        <end position="182"/>
    </location>
</feature>
<feature type="transmembrane region" description="Helical" evidence="1">
    <location>
        <begin position="194"/>
        <end position="215"/>
    </location>
</feature>
<reference evidence="2" key="1">
    <citation type="submission" date="2021-01" db="EMBL/GenBank/DDBJ databases">
        <authorList>
            <person name="Zahm M."/>
            <person name="Roques C."/>
            <person name="Cabau C."/>
            <person name="Klopp C."/>
            <person name="Donnadieu C."/>
            <person name="Jouanno E."/>
            <person name="Lampietro C."/>
            <person name="Louis A."/>
            <person name="Herpin A."/>
            <person name="Echchiki A."/>
            <person name="Berthelot C."/>
            <person name="Parey E."/>
            <person name="Roest-Crollius H."/>
            <person name="Braasch I."/>
            <person name="Postlethwait J."/>
            <person name="Bobe J."/>
            <person name="Montfort J."/>
            <person name="Bouchez O."/>
            <person name="Begum T."/>
            <person name="Mejri S."/>
            <person name="Adams A."/>
            <person name="Chen W.-J."/>
            <person name="Guiguen Y."/>
        </authorList>
    </citation>
    <scope>NUCLEOTIDE SEQUENCE</scope>
    <source>
        <strain evidence="2">YG-15Mar2019-1</strain>
        <tissue evidence="2">Brain</tissue>
    </source>
</reference>
<feature type="transmembrane region" description="Helical" evidence="1">
    <location>
        <begin position="61"/>
        <end position="78"/>
    </location>
</feature>
<keyword evidence="3" id="KW-1185">Reference proteome</keyword>
<dbReference type="EMBL" id="JAFDVH010000001">
    <property type="protein sequence ID" value="KAG7492746.1"/>
    <property type="molecule type" value="Genomic_DNA"/>
</dbReference>
<keyword evidence="1" id="KW-1133">Transmembrane helix</keyword>
<dbReference type="AlphaFoldDB" id="A0A9D3TEK3"/>
<organism evidence="2 3">
    <name type="scientific">Megalops atlanticus</name>
    <name type="common">Tarpon</name>
    <name type="synonym">Clupea gigantea</name>
    <dbReference type="NCBI Taxonomy" id="7932"/>
    <lineage>
        <taxon>Eukaryota</taxon>
        <taxon>Metazoa</taxon>
        <taxon>Chordata</taxon>
        <taxon>Craniata</taxon>
        <taxon>Vertebrata</taxon>
        <taxon>Euteleostomi</taxon>
        <taxon>Actinopterygii</taxon>
        <taxon>Neopterygii</taxon>
        <taxon>Teleostei</taxon>
        <taxon>Elopiformes</taxon>
        <taxon>Megalopidae</taxon>
        <taxon>Megalops</taxon>
    </lineage>
</organism>
<evidence type="ECO:0000313" key="3">
    <source>
        <dbReference type="Proteomes" id="UP001046870"/>
    </source>
</evidence>
<evidence type="ECO:0000256" key="1">
    <source>
        <dbReference type="SAM" id="Phobius"/>
    </source>
</evidence>
<feature type="transmembrane region" description="Helical" evidence="1">
    <location>
        <begin position="283"/>
        <end position="303"/>
    </location>
</feature>
<dbReference type="OrthoDB" id="9943635at2759"/>
<proteinExistence type="predicted"/>
<keyword evidence="1" id="KW-0812">Transmembrane</keyword>
<name>A0A9D3TEK3_MEGAT</name>